<gene>
    <name evidence="1" type="ORF">M9Y10_002202</name>
</gene>
<accession>A0ABR2L947</accession>
<protein>
    <submittedName>
        <fullName evidence="1">Uncharacterized protein</fullName>
    </submittedName>
</protein>
<reference evidence="1 2" key="1">
    <citation type="submission" date="2024-04" db="EMBL/GenBank/DDBJ databases">
        <title>Tritrichomonas musculus Genome.</title>
        <authorList>
            <person name="Alves-Ferreira E."/>
            <person name="Grigg M."/>
            <person name="Lorenzi H."/>
            <person name="Galac M."/>
        </authorList>
    </citation>
    <scope>NUCLEOTIDE SEQUENCE [LARGE SCALE GENOMIC DNA]</scope>
    <source>
        <strain evidence="1 2">EAF2021</strain>
    </source>
</reference>
<sequence>MDDNLRKLHQNSVSPIIFSESGVSSSLPFAYDYMSQDNYNNNNNTQTNNRKIYYTSSKTIISSSKTKIEKSSINVDRTNCFPLMMDPSSRAYEYSENTFSNENNEFYSNIDSCKSGEKKEKAKVEKRNINLFHINELTTESIFCYDDNSYKSNSLDYDSWDMIKTTDGIPEVPTRRSLQSNSSKEPFKITQYAEHTSTCCLLI</sequence>
<comment type="caution">
    <text evidence="1">The sequence shown here is derived from an EMBL/GenBank/DDBJ whole genome shotgun (WGS) entry which is preliminary data.</text>
</comment>
<evidence type="ECO:0000313" key="2">
    <source>
        <dbReference type="Proteomes" id="UP001470230"/>
    </source>
</evidence>
<keyword evidence="2" id="KW-1185">Reference proteome</keyword>
<evidence type="ECO:0000313" key="1">
    <source>
        <dbReference type="EMBL" id="KAK8899879.1"/>
    </source>
</evidence>
<organism evidence="1 2">
    <name type="scientific">Tritrichomonas musculus</name>
    <dbReference type="NCBI Taxonomy" id="1915356"/>
    <lineage>
        <taxon>Eukaryota</taxon>
        <taxon>Metamonada</taxon>
        <taxon>Parabasalia</taxon>
        <taxon>Tritrichomonadida</taxon>
        <taxon>Tritrichomonadidae</taxon>
        <taxon>Tritrichomonas</taxon>
    </lineage>
</organism>
<name>A0ABR2L947_9EUKA</name>
<proteinExistence type="predicted"/>
<dbReference type="Proteomes" id="UP001470230">
    <property type="component" value="Unassembled WGS sequence"/>
</dbReference>
<dbReference type="EMBL" id="JAPFFF010000001">
    <property type="protein sequence ID" value="KAK8899879.1"/>
    <property type="molecule type" value="Genomic_DNA"/>
</dbReference>